<evidence type="ECO:0000313" key="1">
    <source>
        <dbReference type="EMBL" id="GCE23692.1"/>
    </source>
</evidence>
<dbReference type="GO" id="GO:0055085">
    <property type="term" value="P:transmembrane transport"/>
    <property type="evidence" value="ECO:0007669"/>
    <property type="project" value="InterPro"/>
</dbReference>
<dbReference type="InterPro" id="IPR035994">
    <property type="entry name" value="Nucleoside_phosphorylase_sf"/>
</dbReference>
<gene>
    <name evidence="1" type="ORF">KDK_74920</name>
</gene>
<dbReference type="InterPro" id="IPR009486">
    <property type="entry name" value="Pur_nuclsid_perm"/>
</dbReference>
<proteinExistence type="predicted"/>
<evidence type="ECO:0000313" key="2">
    <source>
        <dbReference type="Proteomes" id="UP000287188"/>
    </source>
</evidence>
<dbReference type="GO" id="GO:0009116">
    <property type="term" value="P:nucleoside metabolic process"/>
    <property type="evidence" value="ECO:0007669"/>
    <property type="project" value="InterPro"/>
</dbReference>
<dbReference type="Proteomes" id="UP000287188">
    <property type="component" value="Unassembled WGS sequence"/>
</dbReference>
<dbReference type="PIRSF" id="PIRSF013171">
    <property type="entry name" value="Pur_nuclsid_perm"/>
    <property type="match status" value="1"/>
</dbReference>
<organism evidence="1 2">
    <name type="scientific">Dictyobacter kobayashii</name>
    <dbReference type="NCBI Taxonomy" id="2014872"/>
    <lineage>
        <taxon>Bacteria</taxon>
        <taxon>Bacillati</taxon>
        <taxon>Chloroflexota</taxon>
        <taxon>Ktedonobacteria</taxon>
        <taxon>Ktedonobacterales</taxon>
        <taxon>Dictyobacteraceae</taxon>
        <taxon>Dictyobacter</taxon>
    </lineage>
</organism>
<dbReference type="RefSeq" id="WP_126557077.1">
    <property type="nucleotide sequence ID" value="NZ_BIFS01000002.1"/>
</dbReference>
<sequence>MVFSSYFKRFGLAAFGLALCLIALLATLGGVHAAPGPFQVKVLVITMFSSETQPWLAHESLPLDYKTTGAFSDMHCNSNGLCVTTTGEEKVNAAASMMAILRDPQFSFQNTYFMTAGIGGASPSTNTLGSAAWARWVVDWDQGHHLLPNTVTNTPYGYLQNNKAGTGVYHLNETLTNLAVSVTSKLQLQDSAQAQAARQKYPNQANQHPSVLACDTMAGDDYWAGQQLSNEAQYITGQLTNNQGKYCTTEQEDTAVAAVLQRTGHLDHYLNLRTASNFDQPAAGQTIQDLLATFPGSSIAFSNAYLVGSTMAHYLLTYNGA</sequence>
<dbReference type="AlphaFoldDB" id="A0A402AX36"/>
<accession>A0A402AX36</accession>
<dbReference type="PANTHER" id="PTHR38643">
    <property type="entry name" value="PURINE NUCLEOSIDE PERMEASE C285.05-RELATED"/>
    <property type="match status" value="1"/>
</dbReference>
<protein>
    <submittedName>
        <fullName evidence="1">Lipoprotein</fullName>
    </submittedName>
</protein>
<keyword evidence="1" id="KW-0449">Lipoprotein</keyword>
<name>A0A402AX36_9CHLR</name>
<dbReference type="PANTHER" id="PTHR38643:SF1">
    <property type="entry name" value="PURINE NUCLEOSIDE PERMEASE C285.05-RELATED"/>
    <property type="match status" value="1"/>
</dbReference>
<reference evidence="2" key="1">
    <citation type="submission" date="2018-12" db="EMBL/GenBank/DDBJ databases">
        <title>Tengunoibacter tsumagoiensis gen. nov., sp. nov., Dictyobacter kobayashii sp. nov., D. alpinus sp. nov., and D. joshuensis sp. nov. and description of Dictyobacteraceae fam. nov. within the order Ktedonobacterales isolated from Tengu-no-mugimeshi.</title>
        <authorList>
            <person name="Wang C.M."/>
            <person name="Zheng Y."/>
            <person name="Sakai Y."/>
            <person name="Toyoda A."/>
            <person name="Minakuchi Y."/>
            <person name="Abe K."/>
            <person name="Yokota A."/>
            <person name="Yabe S."/>
        </authorList>
    </citation>
    <scope>NUCLEOTIDE SEQUENCE [LARGE SCALE GENOMIC DNA]</scope>
    <source>
        <strain evidence="2">Uno11</strain>
    </source>
</reference>
<dbReference type="EMBL" id="BIFS01000002">
    <property type="protein sequence ID" value="GCE23692.1"/>
    <property type="molecule type" value="Genomic_DNA"/>
</dbReference>
<dbReference type="Pfam" id="PF06516">
    <property type="entry name" value="NUP"/>
    <property type="match status" value="1"/>
</dbReference>
<dbReference type="OrthoDB" id="4517280at2"/>
<dbReference type="Gene3D" id="3.40.50.1580">
    <property type="entry name" value="Nucleoside phosphorylase domain"/>
    <property type="match status" value="1"/>
</dbReference>
<keyword evidence="2" id="KW-1185">Reference proteome</keyword>
<dbReference type="GO" id="GO:0003824">
    <property type="term" value="F:catalytic activity"/>
    <property type="evidence" value="ECO:0007669"/>
    <property type="project" value="InterPro"/>
</dbReference>
<comment type="caution">
    <text evidence="1">The sequence shown here is derived from an EMBL/GenBank/DDBJ whole genome shotgun (WGS) entry which is preliminary data.</text>
</comment>